<sequence>MSEIKFNTARTNTQTHRAVLGVDEIKQILAREVCAAADVPMDADSTRVNVQLSSRMGNYGSEYEAIVTVTVDYQKMPTASEA</sequence>
<reference evidence="1 2" key="1">
    <citation type="submission" date="2023-10" db="EMBL/GenBank/DDBJ databases">
        <title>Surface-active antibiotics is a multifunctional adaptation for post-fire microbes.</title>
        <authorList>
            <person name="Liu M.D."/>
            <person name="Du Y."/>
            <person name="Koupaei S.K."/>
            <person name="Kim N.R."/>
            <person name="Zhang W."/>
            <person name="Traxler M.F."/>
        </authorList>
    </citation>
    <scope>NUCLEOTIDE SEQUENCE [LARGE SCALE GENOMIC DNA]</scope>
    <source>
        <strain evidence="1 2">F3</strain>
    </source>
</reference>
<dbReference type="Proteomes" id="UP001302652">
    <property type="component" value="Chromosome 1"/>
</dbReference>
<dbReference type="EMBL" id="CP136513">
    <property type="protein sequence ID" value="WOD19823.1"/>
    <property type="molecule type" value="Genomic_DNA"/>
</dbReference>
<evidence type="ECO:0000313" key="1">
    <source>
        <dbReference type="EMBL" id="WOD19823.1"/>
    </source>
</evidence>
<evidence type="ECO:0000313" key="2">
    <source>
        <dbReference type="Proteomes" id="UP001302652"/>
    </source>
</evidence>
<gene>
    <name evidence="1" type="ORF">RW095_26810</name>
</gene>
<protein>
    <submittedName>
        <fullName evidence="1">Uncharacterized protein</fullName>
    </submittedName>
</protein>
<dbReference type="RefSeq" id="WP_317021845.1">
    <property type="nucleotide sequence ID" value="NZ_CP136513.1"/>
</dbReference>
<proteinExistence type="predicted"/>
<organism evidence="1 2">
    <name type="scientific">Paraburkholderia kirstenboschensis</name>
    <dbReference type="NCBI Taxonomy" id="1245436"/>
    <lineage>
        <taxon>Bacteria</taxon>
        <taxon>Pseudomonadati</taxon>
        <taxon>Pseudomonadota</taxon>
        <taxon>Betaproteobacteria</taxon>
        <taxon>Burkholderiales</taxon>
        <taxon>Burkholderiaceae</taxon>
        <taxon>Paraburkholderia</taxon>
    </lineage>
</organism>
<accession>A0ABZ0EUS8</accession>
<keyword evidence="2" id="KW-1185">Reference proteome</keyword>
<name>A0ABZ0EUS8_9BURK</name>